<dbReference type="CDD" id="cd02222">
    <property type="entry name" value="cupin_TM1459-like"/>
    <property type="match status" value="1"/>
</dbReference>
<dbReference type="AlphaFoldDB" id="A0A9E4ZYA8"/>
<reference evidence="2" key="1">
    <citation type="submission" date="2022-12" db="EMBL/GenBank/DDBJ databases">
        <title>Reclassification of two methanogenic archaea species isolated from the Kolyma lowland permafrost.</title>
        <authorList>
            <person name="Trubitsyn V.E."/>
            <person name="Rivkina E.M."/>
            <person name="Shcherbakova V.A."/>
        </authorList>
    </citation>
    <scope>NUCLEOTIDE SEQUENCE</scope>
    <source>
        <strain evidence="2">M2</strain>
    </source>
</reference>
<dbReference type="InterPro" id="IPR014710">
    <property type="entry name" value="RmlC-like_jellyroll"/>
</dbReference>
<dbReference type="SUPFAM" id="SSF51182">
    <property type="entry name" value="RmlC-like cupins"/>
    <property type="match status" value="1"/>
</dbReference>
<dbReference type="EMBL" id="JAPVER010000018">
    <property type="protein sequence ID" value="MCZ3364830.1"/>
    <property type="molecule type" value="Genomic_DNA"/>
</dbReference>
<evidence type="ECO:0000313" key="2">
    <source>
        <dbReference type="EMBL" id="MCZ3364830.1"/>
    </source>
</evidence>
<dbReference type="InterPro" id="IPR052538">
    <property type="entry name" value="Flavonoid_dioxygenase-like"/>
</dbReference>
<dbReference type="PANTHER" id="PTHR43346">
    <property type="entry name" value="LIGAND BINDING DOMAIN PROTEIN, PUTATIVE (AFU_ORTHOLOGUE AFUA_6G14370)-RELATED"/>
    <property type="match status" value="1"/>
</dbReference>
<dbReference type="Gene3D" id="2.60.120.10">
    <property type="entry name" value="Jelly Rolls"/>
    <property type="match status" value="1"/>
</dbReference>
<dbReference type="Pfam" id="PF07883">
    <property type="entry name" value="Cupin_2"/>
    <property type="match status" value="1"/>
</dbReference>
<dbReference type="Proteomes" id="UP001068021">
    <property type="component" value="Unassembled WGS sequence"/>
</dbReference>
<proteinExistence type="predicted"/>
<name>A0A9E4ZYA8_9EURY</name>
<comment type="caution">
    <text evidence="2">The sequence shown here is derived from an EMBL/GenBank/DDBJ whole genome shotgun (WGS) entry which is preliminary data.</text>
</comment>
<gene>
    <name evidence="2" type="ORF">O3H54_02935</name>
</gene>
<evidence type="ECO:0000259" key="1">
    <source>
        <dbReference type="Pfam" id="PF07883"/>
    </source>
</evidence>
<protein>
    <submittedName>
        <fullName evidence="2">Cupin domain-containing protein</fullName>
    </submittedName>
</protein>
<dbReference type="InterPro" id="IPR013096">
    <property type="entry name" value="Cupin_2"/>
</dbReference>
<accession>A0A9E4ZYA8</accession>
<sequence>MILKHSSDVSPETMKKPGFNDMEARFLLTSDDGCPRYALRLMEFGPEGHTSYHCHKEEHEMFFLEGKGVVVGEEKKEVPVHAGDALFILPNEYHQVKNTGNDILKMICTVPIFPGQTGKGTTPCE</sequence>
<keyword evidence="3" id="KW-1185">Reference proteome</keyword>
<feature type="domain" description="Cupin type-2" evidence="1">
    <location>
        <begin position="41"/>
        <end position="109"/>
    </location>
</feature>
<organism evidence="2 3">
    <name type="scientific">Methanobacterium veterum</name>
    <dbReference type="NCBI Taxonomy" id="408577"/>
    <lineage>
        <taxon>Archaea</taxon>
        <taxon>Methanobacteriati</taxon>
        <taxon>Methanobacteriota</taxon>
        <taxon>Methanomada group</taxon>
        <taxon>Methanobacteria</taxon>
        <taxon>Methanobacteriales</taxon>
        <taxon>Methanobacteriaceae</taxon>
        <taxon>Methanobacterium</taxon>
    </lineage>
</organism>
<dbReference type="PANTHER" id="PTHR43346:SF1">
    <property type="entry name" value="QUERCETIN 2,3-DIOXYGENASE-RELATED"/>
    <property type="match status" value="1"/>
</dbReference>
<dbReference type="InterPro" id="IPR011051">
    <property type="entry name" value="RmlC_Cupin_sf"/>
</dbReference>
<evidence type="ECO:0000313" key="3">
    <source>
        <dbReference type="Proteomes" id="UP001068021"/>
    </source>
</evidence>
<dbReference type="RefSeq" id="WP_169740423.1">
    <property type="nucleotide sequence ID" value="NZ_JAPVER010000018.1"/>
</dbReference>